<dbReference type="CDD" id="cd00371">
    <property type="entry name" value="HMA"/>
    <property type="match status" value="1"/>
</dbReference>
<dbReference type="GO" id="GO:0046872">
    <property type="term" value="F:metal ion binding"/>
    <property type="evidence" value="ECO:0007669"/>
    <property type="project" value="InterPro"/>
</dbReference>
<dbReference type="Gene3D" id="3.30.70.100">
    <property type="match status" value="1"/>
</dbReference>
<evidence type="ECO:0000313" key="3">
    <source>
        <dbReference type="Proteomes" id="UP000824081"/>
    </source>
</evidence>
<evidence type="ECO:0000313" key="2">
    <source>
        <dbReference type="EMBL" id="HIU59126.1"/>
    </source>
</evidence>
<dbReference type="PROSITE" id="PS50846">
    <property type="entry name" value="HMA_2"/>
    <property type="match status" value="1"/>
</dbReference>
<evidence type="ECO:0000259" key="1">
    <source>
        <dbReference type="PROSITE" id="PS50846"/>
    </source>
</evidence>
<protein>
    <submittedName>
        <fullName evidence="2">Cation transporter</fullName>
    </submittedName>
</protein>
<dbReference type="AlphaFoldDB" id="A0A9D1MF78"/>
<proteinExistence type="predicted"/>
<comment type="caution">
    <text evidence="2">The sequence shown here is derived from an EMBL/GenBank/DDBJ whole genome shotgun (WGS) entry which is preliminary data.</text>
</comment>
<dbReference type="EMBL" id="DVMZ01000089">
    <property type="protein sequence ID" value="HIU59126.1"/>
    <property type="molecule type" value="Genomic_DNA"/>
</dbReference>
<reference evidence="2" key="1">
    <citation type="submission" date="2020-10" db="EMBL/GenBank/DDBJ databases">
        <authorList>
            <person name="Gilroy R."/>
        </authorList>
    </citation>
    <scope>NUCLEOTIDE SEQUENCE</scope>
    <source>
        <strain evidence="2">11687</strain>
    </source>
</reference>
<sequence>MKKVYKLEDLDCANCAAKMERAIAKIEGVESVRVSFLSQRMTLEAEESKMEEILDQAVKVCKRIEPDCKIIRP</sequence>
<feature type="domain" description="HMA" evidence="1">
    <location>
        <begin position="1"/>
        <end position="69"/>
    </location>
</feature>
<reference evidence="2" key="2">
    <citation type="journal article" date="2021" name="PeerJ">
        <title>Extensive microbial diversity within the chicken gut microbiome revealed by metagenomics and culture.</title>
        <authorList>
            <person name="Gilroy R."/>
            <person name="Ravi A."/>
            <person name="Getino M."/>
            <person name="Pursley I."/>
            <person name="Horton D.L."/>
            <person name="Alikhan N.F."/>
            <person name="Baker D."/>
            <person name="Gharbi K."/>
            <person name="Hall N."/>
            <person name="Watson M."/>
            <person name="Adriaenssens E.M."/>
            <person name="Foster-Nyarko E."/>
            <person name="Jarju S."/>
            <person name="Secka A."/>
            <person name="Antonio M."/>
            <person name="Oren A."/>
            <person name="Chaudhuri R.R."/>
            <person name="La Ragione R."/>
            <person name="Hildebrand F."/>
            <person name="Pallen M.J."/>
        </authorList>
    </citation>
    <scope>NUCLEOTIDE SEQUENCE</scope>
    <source>
        <strain evidence="2">11687</strain>
    </source>
</reference>
<name>A0A9D1MF78_9FIRM</name>
<dbReference type="SUPFAM" id="SSF55008">
    <property type="entry name" value="HMA, heavy metal-associated domain"/>
    <property type="match status" value="1"/>
</dbReference>
<accession>A0A9D1MF78</accession>
<dbReference type="Pfam" id="PF00403">
    <property type="entry name" value="HMA"/>
    <property type="match status" value="1"/>
</dbReference>
<gene>
    <name evidence="2" type="ORF">IAC57_03385</name>
</gene>
<dbReference type="InterPro" id="IPR036163">
    <property type="entry name" value="HMA_dom_sf"/>
</dbReference>
<organism evidence="2 3">
    <name type="scientific">Candidatus Scatosoma pullistercoris</name>
    <dbReference type="NCBI Taxonomy" id="2840934"/>
    <lineage>
        <taxon>Bacteria</taxon>
        <taxon>Bacillati</taxon>
        <taxon>Bacillota</taxon>
        <taxon>Clostridia</taxon>
        <taxon>Candidatus Scatosoma</taxon>
    </lineage>
</organism>
<dbReference type="InterPro" id="IPR006121">
    <property type="entry name" value="HMA_dom"/>
</dbReference>
<dbReference type="Proteomes" id="UP000824081">
    <property type="component" value="Unassembled WGS sequence"/>
</dbReference>